<keyword evidence="3" id="KW-0282">Flagellum</keyword>
<feature type="domain" description="Flagellar hook-length control protein-like C-terminal" evidence="2">
    <location>
        <begin position="423"/>
        <end position="492"/>
    </location>
</feature>
<organism evidence="3">
    <name type="scientific">Liquorilactobacillus uvarum</name>
    <dbReference type="NCBI Taxonomy" id="303240"/>
    <lineage>
        <taxon>Bacteria</taxon>
        <taxon>Bacillati</taxon>
        <taxon>Bacillota</taxon>
        <taxon>Bacilli</taxon>
        <taxon>Lactobacillales</taxon>
        <taxon>Lactobacillaceae</taxon>
        <taxon>Liquorilactobacillus</taxon>
    </lineage>
</organism>
<dbReference type="Pfam" id="PF02120">
    <property type="entry name" value="Flg_hook"/>
    <property type="match status" value="1"/>
</dbReference>
<accession>A0A0A7RGV7</accession>
<evidence type="ECO:0000259" key="2">
    <source>
        <dbReference type="Pfam" id="PF02120"/>
    </source>
</evidence>
<name>A0A0A7RGV7_9LACO</name>
<dbReference type="InterPro" id="IPR021136">
    <property type="entry name" value="Flagellar_hook_control-like_C"/>
</dbReference>
<feature type="compositionally biased region" description="Basic and acidic residues" evidence="1">
    <location>
        <begin position="542"/>
        <end position="556"/>
    </location>
</feature>
<reference evidence="3" key="1">
    <citation type="journal article" date="2014" name="Appl. Environ. Microbiol.">
        <title>Detection and genomic characterization of motility in Lactobacillus curvatus: confirmation of motility in a species outside the Lactobacillus salivarius clade.</title>
        <authorList>
            <person name="Cousin F.J."/>
            <person name="Lynch S.M."/>
            <person name="Harris H.M."/>
            <person name="McCann A."/>
            <person name="Lynch D.B."/>
            <person name="Neville B.A."/>
            <person name="Irisawa T."/>
            <person name="Okada S."/>
            <person name="Endo A."/>
            <person name="O'Toole P.W."/>
        </authorList>
    </citation>
    <scope>NUCLEOTIDE SEQUENCE</scope>
    <source>
        <strain evidence="3">DSM 19971</strain>
    </source>
</reference>
<dbReference type="AlphaFoldDB" id="A0A0A7RGV7"/>
<feature type="compositionally biased region" description="Polar residues" evidence="1">
    <location>
        <begin position="246"/>
        <end position="261"/>
    </location>
</feature>
<dbReference type="InterPro" id="IPR038610">
    <property type="entry name" value="FliK-like_C_sf"/>
</dbReference>
<sequence>MQKISSKDINTPASNADKKATPDIKNAGNFKKILKNYNTKKTVSTVQEQLSNKKKEELPGEDMTEEQSENLVEKDQAQADSDKSVTTNEKSGVDKDKGQNENSAAGSISLTVIPTISQDTTSTKTVQSASAKKVPGENTVKSNEHLNLEIDKQAQTVLAGTTDTDKTAVGSFEAQAEAAGIEIKATATTQNTDAKVAVVQQIAEISDRTPQQPEVIAGQTNETAQETTPIGAATGTEKDKKVAEGKQTTTKTDSSIVKTDTPISENEQKIVLDVQSNEIKEAKKNSDSKISENLINEISDNKSTKTSNFEVSDNTQYPATDVQTKETNAAKNNLAGDNDESAVDITQKPAELSVNTPVSKSPEIVKQIVVAQFTPVEAQSSLVADLRPTLQTPVTAAANTAVKSSNLLTAEQTSEITRPIVQSLKTMATGSNKSMTLQLLPENLGKVRVSLSVTDQQVRLEFKVQSEHTKQLLESISNKLEQVLKNQDTGGNVVNAKEAAAPANNFDSLQMDLLNQQSPQRQFEQQTSKRHARGGLYQAKMETQKAKKDTKEEKSKNTISILA</sequence>
<feature type="region of interest" description="Disordered" evidence="1">
    <location>
        <begin position="517"/>
        <end position="563"/>
    </location>
</feature>
<feature type="compositionally biased region" description="Polar residues" evidence="1">
    <location>
        <begin position="517"/>
        <end position="526"/>
    </location>
</feature>
<feature type="compositionally biased region" description="Basic and acidic residues" evidence="1">
    <location>
        <begin position="71"/>
        <end position="83"/>
    </location>
</feature>
<evidence type="ECO:0000256" key="1">
    <source>
        <dbReference type="SAM" id="MobiDB-lite"/>
    </source>
</evidence>
<feature type="compositionally biased region" description="Polar residues" evidence="1">
    <location>
        <begin position="36"/>
        <end position="50"/>
    </location>
</feature>
<dbReference type="EMBL" id="KM886872">
    <property type="protein sequence ID" value="AJA34430.1"/>
    <property type="molecule type" value="Genomic_DNA"/>
</dbReference>
<gene>
    <name evidence="3" type="primary">fliK</name>
</gene>
<evidence type="ECO:0000313" key="3">
    <source>
        <dbReference type="EMBL" id="AJA34430.1"/>
    </source>
</evidence>
<protein>
    <submittedName>
        <fullName evidence="3">Flagellar hook-length control protein FliK</fullName>
    </submittedName>
</protein>
<keyword evidence="3" id="KW-0966">Cell projection</keyword>
<feature type="compositionally biased region" description="Polar residues" evidence="1">
    <location>
        <begin position="100"/>
        <end position="130"/>
    </location>
</feature>
<feature type="compositionally biased region" description="Acidic residues" evidence="1">
    <location>
        <begin position="59"/>
        <end position="68"/>
    </location>
</feature>
<feature type="compositionally biased region" description="Polar residues" evidence="1">
    <location>
        <begin position="208"/>
        <end position="228"/>
    </location>
</feature>
<dbReference type="CDD" id="cd17470">
    <property type="entry name" value="T3SS_Flik_C"/>
    <property type="match status" value="1"/>
</dbReference>
<keyword evidence="3" id="KW-0969">Cilium</keyword>
<feature type="region of interest" description="Disordered" evidence="1">
    <location>
        <begin position="1"/>
        <end position="144"/>
    </location>
</feature>
<feature type="region of interest" description="Disordered" evidence="1">
    <location>
        <begin position="207"/>
        <end position="261"/>
    </location>
</feature>
<proteinExistence type="predicted"/>
<dbReference type="Gene3D" id="3.30.750.140">
    <property type="match status" value="1"/>
</dbReference>
<feature type="region of interest" description="Disordered" evidence="1">
    <location>
        <begin position="304"/>
        <end position="323"/>
    </location>
</feature>